<sequence length="231" mass="26703">MRKLMLDLNLLYNIYKENNRESDWKKFAIALSKSYLLVPFTTINSSDILITLNGSDGRQYLPIFTDFESINLSSSLFNKGVKFAKVDIVYIYKFLERNSPVKYVVLNPCGISVFMDKDYIESILSLINSRKILFGKPIEDTTLIENKLSNIFKEIPSVNNVFFVKILVKEESSYLLVIDYDDSQNELLLFEKISKKIASHKIDSDFPFDLISSNTELGEEIMKDNPPIYTR</sequence>
<dbReference type="Pfam" id="PF07179">
    <property type="entry name" value="SseB"/>
    <property type="match status" value="1"/>
</dbReference>
<feature type="domain" description="SseB protein C-terminal" evidence="2">
    <location>
        <begin position="131"/>
        <end position="231"/>
    </location>
</feature>
<feature type="domain" description="SseB protein N-terminal" evidence="1">
    <location>
        <begin position="25"/>
        <end position="121"/>
    </location>
</feature>
<evidence type="ECO:0000313" key="4">
    <source>
        <dbReference type="EMBL" id="ORO75069.1"/>
    </source>
</evidence>
<reference evidence="3" key="2">
    <citation type="submission" date="2017-04" db="EMBL/GenBank/DDBJ databases">
        <authorList>
            <person name="Afonso C.L."/>
            <person name="Miller P.J."/>
            <person name="Scott M.A."/>
            <person name="Spackman E."/>
            <person name="Goraichik I."/>
            <person name="Dimitrov K.M."/>
            <person name="Suarez D.L."/>
            <person name="Swayne D.E."/>
        </authorList>
    </citation>
    <scope>NUCLEOTIDE SEQUENCE</scope>
    <source>
        <strain evidence="3">B_007274_11</strain>
    </source>
</reference>
<protein>
    <recommendedName>
        <fullName evidence="7">Enhanced serine sensitivity protein SseB</fullName>
    </recommendedName>
</protein>
<dbReference type="Proteomes" id="UP000193160">
    <property type="component" value="Unassembled WGS sequence"/>
</dbReference>
<dbReference type="InterPro" id="IPR027945">
    <property type="entry name" value="SseB_C"/>
</dbReference>
<proteinExistence type="predicted"/>
<reference evidence="4" key="3">
    <citation type="submission" date="2017-04" db="EMBL/GenBank/DDBJ databases">
        <authorList>
            <person name="Nielsen X.C."/>
            <person name="Rasmussen L.H."/>
            <person name="Hoejholt K."/>
            <person name="Rasmussen S."/>
            <person name="Christensen J.J."/>
        </authorList>
    </citation>
    <scope>NUCLEOTIDE SEQUENCE</scope>
    <source>
        <strain evidence="4">RH_5486_10</strain>
    </source>
</reference>
<gene>
    <name evidence="4" type="ORF">B7711_00220</name>
    <name evidence="3" type="ORF">B7712_01045</name>
</gene>
<evidence type="ECO:0000313" key="6">
    <source>
        <dbReference type="Proteomes" id="UP000193160"/>
    </source>
</evidence>
<organism evidence="3 6">
    <name type="scientific">Streptococcus oralis subsp. oralis</name>
    <dbReference type="NCBI Taxonomy" id="1891914"/>
    <lineage>
        <taxon>Bacteria</taxon>
        <taxon>Bacillati</taxon>
        <taxon>Bacillota</taxon>
        <taxon>Bacilli</taxon>
        <taxon>Lactobacillales</taxon>
        <taxon>Streptococcaceae</taxon>
        <taxon>Streptococcus</taxon>
    </lineage>
</organism>
<evidence type="ECO:0000259" key="2">
    <source>
        <dbReference type="Pfam" id="PF14581"/>
    </source>
</evidence>
<evidence type="ECO:0000259" key="1">
    <source>
        <dbReference type="Pfam" id="PF07179"/>
    </source>
</evidence>
<comment type="caution">
    <text evidence="3">The sequence shown here is derived from an EMBL/GenBank/DDBJ whole genome shotgun (WGS) entry which is preliminary data.</text>
</comment>
<accession>A0A1X1IKP9</accession>
<dbReference type="EMBL" id="NCUT01000025">
    <property type="protein sequence ID" value="ORO73774.1"/>
    <property type="molecule type" value="Genomic_DNA"/>
</dbReference>
<reference evidence="5 6" key="1">
    <citation type="journal article" date="2016" name="Eur. J. Clin. Microbiol. Infect. Dis.">
        <title>Whole genome sequencing as a tool for phylogenetic analysis of clinical strains of Mitis group streptococci.</title>
        <authorList>
            <person name="Rasmussen L.H."/>
            <person name="Dargis R."/>
            <person name="Hojholt K."/>
            <person name="Christensen J.J."/>
            <person name="Skovgaard O."/>
            <person name="Justesen U.S."/>
            <person name="Rosenvinge F.S."/>
            <person name="Moser C."/>
            <person name="Lukjancenko O."/>
            <person name="Rasmussen S."/>
            <person name="Nielsen X.C."/>
        </authorList>
    </citation>
    <scope>NUCLEOTIDE SEQUENCE [LARGE SCALE GENOMIC DNA]</scope>
    <source>
        <strain evidence="3 6">B_007274_11</strain>
        <strain evidence="4 5">RH_5486_10</strain>
    </source>
</reference>
<dbReference type="Pfam" id="PF14581">
    <property type="entry name" value="SseB_C"/>
    <property type="match status" value="1"/>
</dbReference>
<evidence type="ECO:0000313" key="3">
    <source>
        <dbReference type="EMBL" id="ORO73774.1"/>
    </source>
</evidence>
<evidence type="ECO:0000313" key="5">
    <source>
        <dbReference type="Proteomes" id="UP000193111"/>
    </source>
</evidence>
<evidence type="ECO:0008006" key="7">
    <source>
        <dbReference type="Google" id="ProtNLM"/>
    </source>
</evidence>
<dbReference type="EMBL" id="NCUU01000010">
    <property type="protein sequence ID" value="ORO75069.1"/>
    <property type="molecule type" value="Genomic_DNA"/>
</dbReference>
<keyword evidence="6" id="KW-1185">Reference proteome</keyword>
<dbReference type="InterPro" id="IPR009839">
    <property type="entry name" value="SseB_N"/>
</dbReference>
<dbReference type="Proteomes" id="UP000193111">
    <property type="component" value="Unassembled WGS sequence"/>
</dbReference>
<name>A0A1X1IKP9_STROR</name>
<dbReference type="AlphaFoldDB" id="A0A1X1IKP9"/>